<feature type="transmembrane region" description="Helical" evidence="6">
    <location>
        <begin position="227"/>
        <end position="247"/>
    </location>
</feature>
<feature type="transmembrane region" description="Helical" evidence="6">
    <location>
        <begin position="41"/>
        <end position="60"/>
    </location>
</feature>
<dbReference type="STRING" id="665004.AC529_16795"/>
<dbReference type="PATRIC" id="fig|665004.4.peg.3934"/>
<evidence type="ECO:0000256" key="5">
    <source>
        <dbReference type="ARBA" id="ARBA00023136"/>
    </source>
</evidence>
<comment type="caution">
    <text evidence="7">The sequence shown here is derived from an EMBL/GenBank/DDBJ whole genome shotgun (WGS) entry which is preliminary data.</text>
</comment>
<dbReference type="InterPro" id="IPR019108">
    <property type="entry name" value="Caa3_assmbl_CtaG-rel"/>
</dbReference>
<dbReference type="EMBL" id="LGEM01000119">
    <property type="protein sequence ID" value="KUP95596.1"/>
    <property type="molecule type" value="Genomic_DNA"/>
</dbReference>
<evidence type="ECO:0000313" key="8">
    <source>
        <dbReference type="Proteomes" id="UP000074382"/>
    </source>
</evidence>
<evidence type="ECO:0000256" key="2">
    <source>
        <dbReference type="ARBA" id="ARBA00022475"/>
    </source>
</evidence>
<gene>
    <name evidence="7" type="ORF">AC529_16795</name>
</gene>
<feature type="transmembrane region" description="Helical" evidence="6">
    <location>
        <begin position="185"/>
        <end position="207"/>
    </location>
</feature>
<evidence type="ECO:0000256" key="3">
    <source>
        <dbReference type="ARBA" id="ARBA00022692"/>
    </source>
</evidence>
<evidence type="ECO:0000256" key="6">
    <source>
        <dbReference type="SAM" id="Phobius"/>
    </source>
</evidence>
<feature type="transmembrane region" description="Helical" evidence="6">
    <location>
        <begin position="121"/>
        <end position="141"/>
    </location>
</feature>
<dbReference type="AlphaFoldDB" id="A0A147KE62"/>
<sequence length="271" mass="28587">MTTAHGAHTAVETLPVAAVAALAVGYLVLAGRRRREPRGWSSWRTAAFLAGCALLAWALLPQALPFAPADFRRHMLQHLLIGMVAPLGLVLAAPVTLVLCSVPPRAGQRIGRLLHLAPVRLLAHPVTALLLTVGGLAALYFTPLYAATGHHPLLHHLVHLHFLLSGVLFAWVVAGPDPAPRRPSVPVRLVVLGVAVAAHAALAQLMYAGLLVAVDAPADQVRGGAELMYYGGDIAELLLALALLLTWRPDRRVRGSAGGAGRVVPVRGEHP</sequence>
<keyword evidence="5 6" id="KW-0472">Membrane</keyword>
<dbReference type="GO" id="GO:0005886">
    <property type="term" value="C:plasma membrane"/>
    <property type="evidence" value="ECO:0007669"/>
    <property type="project" value="UniProtKB-SubCell"/>
</dbReference>
<feature type="transmembrane region" description="Helical" evidence="6">
    <location>
        <begin position="153"/>
        <end position="173"/>
    </location>
</feature>
<dbReference type="Proteomes" id="UP000074382">
    <property type="component" value="Unassembled WGS sequence"/>
</dbReference>
<protein>
    <submittedName>
        <fullName evidence="7">Cytochrome C oxidase assembly protein</fullName>
    </submittedName>
</protein>
<proteinExistence type="predicted"/>
<organism evidence="7 8">
    <name type="scientific">Thermobifida cellulosilytica TB100</name>
    <dbReference type="NCBI Taxonomy" id="665004"/>
    <lineage>
        <taxon>Bacteria</taxon>
        <taxon>Bacillati</taxon>
        <taxon>Actinomycetota</taxon>
        <taxon>Actinomycetes</taxon>
        <taxon>Streptosporangiales</taxon>
        <taxon>Nocardiopsidaceae</taxon>
        <taxon>Thermobifida</taxon>
    </lineage>
</organism>
<dbReference type="OrthoDB" id="5024156at2"/>
<keyword evidence="8" id="KW-1185">Reference proteome</keyword>
<dbReference type="RefSeq" id="WP_068758518.1">
    <property type="nucleotide sequence ID" value="NZ_KQ950187.1"/>
</dbReference>
<comment type="subcellular location">
    <subcellularLocation>
        <location evidence="1">Cell membrane</location>
        <topology evidence="1">Multi-pass membrane protein</topology>
    </subcellularLocation>
</comment>
<keyword evidence="4 6" id="KW-1133">Transmembrane helix</keyword>
<keyword evidence="3 6" id="KW-0812">Transmembrane</keyword>
<evidence type="ECO:0000256" key="4">
    <source>
        <dbReference type="ARBA" id="ARBA00022989"/>
    </source>
</evidence>
<feature type="transmembrane region" description="Helical" evidence="6">
    <location>
        <begin position="6"/>
        <end position="29"/>
    </location>
</feature>
<feature type="transmembrane region" description="Helical" evidence="6">
    <location>
        <begin position="80"/>
        <end position="100"/>
    </location>
</feature>
<evidence type="ECO:0000313" key="7">
    <source>
        <dbReference type="EMBL" id="KUP95596.1"/>
    </source>
</evidence>
<dbReference type="Pfam" id="PF09678">
    <property type="entry name" value="Caa3_CtaG"/>
    <property type="match status" value="1"/>
</dbReference>
<reference evidence="8" key="1">
    <citation type="journal article" date="2017" name="Acta Aliment.">
        <title>Plant polysaccharide degrading enzyme system of Thermpbifida cellulosilytica TB100 revealed by de novo genome project data.</title>
        <authorList>
            <person name="Toth A."/>
            <person name="Baka E."/>
            <person name="Luzics S."/>
            <person name="Bata-Vidacs I."/>
            <person name="Nagy I."/>
            <person name="Balint B."/>
            <person name="Herceg R."/>
            <person name="Olasz F."/>
            <person name="Wilk T."/>
            <person name="Nagy T."/>
            <person name="Kriszt B."/>
            <person name="Nagy I."/>
            <person name="Kukolya J."/>
        </authorList>
    </citation>
    <scope>NUCLEOTIDE SEQUENCE [LARGE SCALE GENOMIC DNA]</scope>
    <source>
        <strain evidence="8">TB100</strain>
    </source>
</reference>
<name>A0A147KE62_THECS</name>
<accession>A0A147KE62</accession>
<evidence type="ECO:0000256" key="1">
    <source>
        <dbReference type="ARBA" id="ARBA00004651"/>
    </source>
</evidence>
<keyword evidence="2" id="KW-1003">Cell membrane</keyword>